<dbReference type="Proteomes" id="UP000002730">
    <property type="component" value="Chromosome"/>
</dbReference>
<keyword evidence="4 8" id="KW-0812">Transmembrane</keyword>
<reference evidence="9 10" key="1">
    <citation type="submission" date="2010-08" db="EMBL/GenBank/DDBJ databases">
        <title>Complete sequence of Clostridium cellulovorans 743B.</title>
        <authorList>
            <consortium name="US DOE Joint Genome Institute"/>
            <person name="Lucas S."/>
            <person name="Copeland A."/>
            <person name="Lapidus A."/>
            <person name="Cheng J.-F."/>
            <person name="Bruce D."/>
            <person name="Goodwin L."/>
            <person name="Pitluck S."/>
            <person name="Chertkov O."/>
            <person name="Detter J.C."/>
            <person name="Han C."/>
            <person name="Tapia R."/>
            <person name="Land M."/>
            <person name="Hauser L."/>
            <person name="Chang Y.-J."/>
            <person name="Jeffries C."/>
            <person name="Kyrpides N."/>
            <person name="Ivanova N."/>
            <person name="Mikhailova N."/>
            <person name="Hemme C.L."/>
            <person name="Woyke T."/>
        </authorList>
    </citation>
    <scope>NUCLEOTIDE SEQUENCE [LARGE SCALE GENOMIC DNA]</scope>
    <source>
        <strain evidence="10">ATCC 35296 / DSM 3052 / OCM 3 / 743B</strain>
    </source>
</reference>
<organism evidence="9 10">
    <name type="scientific">Clostridium cellulovorans (strain ATCC 35296 / DSM 3052 / OCM 3 / 743B)</name>
    <dbReference type="NCBI Taxonomy" id="573061"/>
    <lineage>
        <taxon>Bacteria</taxon>
        <taxon>Bacillati</taxon>
        <taxon>Bacillota</taxon>
        <taxon>Clostridia</taxon>
        <taxon>Eubacteriales</taxon>
        <taxon>Clostridiaceae</taxon>
        <taxon>Clostridium</taxon>
    </lineage>
</organism>
<dbReference type="GO" id="GO:0009372">
    <property type="term" value="P:quorum sensing"/>
    <property type="evidence" value="ECO:0007669"/>
    <property type="project" value="UniProtKB-UniRule"/>
</dbReference>
<evidence type="ECO:0000256" key="1">
    <source>
        <dbReference type="ARBA" id="ARBA00022475"/>
    </source>
</evidence>
<dbReference type="GO" id="GO:0005886">
    <property type="term" value="C:plasma membrane"/>
    <property type="evidence" value="ECO:0007669"/>
    <property type="project" value="UniProtKB-SubCell"/>
</dbReference>
<dbReference type="RefSeq" id="WP_010074270.1">
    <property type="nucleotide sequence ID" value="NC_014393.1"/>
</dbReference>
<keyword evidence="10" id="KW-1185">Reference proteome</keyword>
<dbReference type="NCBIfam" id="NF002210">
    <property type="entry name" value="PRK01100.1"/>
    <property type="match status" value="1"/>
</dbReference>
<feature type="transmembrane region" description="Helical" evidence="8">
    <location>
        <begin position="39"/>
        <end position="61"/>
    </location>
</feature>
<dbReference type="KEGG" id="ccb:Clocel_4255"/>
<evidence type="ECO:0000313" key="10">
    <source>
        <dbReference type="Proteomes" id="UP000002730"/>
    </source>
</evidence>
<dbReference type="Pfam" id="PF04647">
    <property type="entry name" value="AgrB"/>
    <property type="match status" value="1"/>
</dbReference>
<keyword evidence="1 8" id="KW-1003">Cell membrane</keyword>
<gene>
    <name evidence="9" type="ordered locus">Clocel_4255</name>
</gene>
<feature type="transmembrane region" description="Helical" evidence="8">
    <location>
        <begin position="115"/>
        <end position="132"/>
    </location>
</feature>
<evidence type="ECO:0000256" key="2">
    <source>
        <dbReference type="ARBA" id="ARBA00022654"/>
    </source>
</evidence>
<sequence>MEGKLKIKINWVEILAEKITQKLNNHLNKDGLELMKMKLGIEIILINLSKLIVIFLVAAQVNLLKESLFMILVFASIRKSSFGLHAQNSIVCTITSLTIDVFGAFISYYITLNNFMVFIIFVFINICLYRYAPADTENHPLIGKKLRQNLRRQSVTVGIILMILTLIIQNPTVKAMIIIATGAQVISILPITYRILNRGYKNYEKYERGIN</sequence>
<dbReference type="HOGENOM" id="CLU_098969_2_2_9"/>
<keyword evidence="2 8" id="KW-0673">Quorum sensing</keyword>
<dbReference type="EC" id="3.4.-.-" evidence="8"/>
<dbReference type="GO" id="GO:0006508">
    <property type="term" value="P:proteolysis"/>
    <property type="evidence" value="ECO:0007669"/>
    <property type="project" value="UniProtKB-KW"/>
</dbReference>
<evidence type="ECO:0000256" key="4">
    <source>
        <dbReference type="ARBA" id="ARBA00022692"/>
    </source>
</evidence>
<dbReference type="InterPro" id="IPR006741">
    <property type="entry name" value="AgrB"/>
</dbReference>
<comment type="subcellular location">
    <subcellularLocation>
        <location evidence="8">Cell membrane</location>
        <topology evidence="8">Multi-pass membrane protein</topology>
    </subcellularLocation>
</comment>
<evidence type="ECO:0000256" key="5">
    <source>
        <dbReference type="ARBA" id="ARBA00022801"/>
    </source>
</evidence>
<comment type="function">
    <text evidence="8">May be involved in the proteolytic processing of a quorum sensing system signal molecule precursor.</text>
</comment>
<keyword evidence="7 8" id="KW-0472">Membrane</keyword>
<feature type="transmembrane region" description="Helical" evidence="8">
    <location>
        <begin position="153"/>
        <end position="169"/>
    </location>
</feature>
<protein>
    <recommendedName>
        <fullName evidence="8">Putative AgrB-like protein</fullName>
        <ecNumber evidence="8">3.4.-.-</ecNumber>
    </recommendedName>
</protein>
<dbReference type="GO" id="GO:0008233">
    <property type="term" value="F:peptidase activity"/>
    <property type="evidence" value="ECO:0007669"/>
    <property type="project" value="UniProtKB-UniRule"/>
</dbReference>
<keyword evidence="5 8" id="KW-0378">Hydrolase</keyword>
<dbReference type="AlphaFoldDB" id="D9SNC4"/>
<evidence type="ECO:0000256" key="7">
    <source>
        <dbReference type="ARBA" id="ARBA00023136"/>
    </source>
</evidence>
<evidence type="ECO:0000256" key="8">
    <source>
        <dbReference type="HAMAP-Rule" id="MF_00784"/>
    </source>
</evidence>
<evidence type="ECO:0000256" key="3">
    <source>
        <dbReference type="ARBA" id="ARBA00022670"/>
    </source>
</evidence>
<keyword evidence="3 8" id="KW-0645">Protease</keyword>
<dbReference type="HAMAP" id="MF_00784">
    <property type="entry name" value="AgrB"/>
    <property type="match status" value="1"/>
</dbReference>
<keyword evidence="6 8" id="KW-1133">Transmembrane helix</keyword>
<dbReference type="STRING" id="573061.Clocel_4255"/>
<comment type="similarity">
    <text evidence="8">Belongs to the AgrB family.</text>
</comment>
<name>D9SNC4_CLOC7</name>
<dbReference type="EMBL" id="CP002160">
    <property type="protein sequence ID" value="ADL53916.1"/>
    <property type="molecule type" value="Genomic_DNA"/>
</dbReference>
<dbReference type="SMART" id="SM00793">
    <property type="entry name" value="AgrB"/>
    <property type="match status" value="1"/>
</dbReference>
<feature type="transmembrane region" description="Helical" evidence="8">
    <location>
        <begin position="175"/>
        <end position="196"/>
    </location>
</feature>
<dbReference type="OrthoDB" id="2360675at2"/>
<evidence type="ECO:0000313" key="9">
    <source>
        <dbReference type="EMBL" id="ADL53916.1"/>
    </source>
</evidence>
<proteinExistence type="inferred from homology"/>
<accession>D9SNC4</accession>
<evidence type="ECO:0000256" key="6">
    <source>
        <dbReference type="ARBA" id="ARBA00022989"/>
    </source>
</evidence>
<dbReference type="eggNOG" id="COG4512">
    <property type="taxonomic scope" value="Bacteria"/>
</dbReference>